<name>A0ACC1TAJ8_9APHY</name>
<evidence type="ECO:0000313" key="1">
    <source>
        <dbReference type="EMBL" id="KAJ3556696.1"/>
    </source>
</evidence>
<reference evidence="1" key="1">
    <citation type="submission" date="2022-07" db="EMBL/GenBank/DDBJ databases">
        <title>Genome Sequence of Phlebia brevispora.</title>
        <authorList>
            <person name="Buettner E."/>
        </authorList>
    </citation>
    <scope>NUCLEOTIDE SEQUENCE</scope>
    <source>
        <strain evidence="1">MPL23</strain>
    </source>
</reference>
<comment type="caution">
    <text evidence="1">The sequence shown here is derived from an EMBL/GenBank/DDBJ whole genome shotgun (WGS) entry which is preliminary data.</text>
</comment>
<keyword evidence="2" id="KW-1185">Reference proteome</keyword>
<proteinExistence type="predicted"/>
<accession>A0ACC1TAJ8</accession>
<sequence length="157" mass="17844">MYDSAKDANIRNESEAKTLRIRNYPREWSARRRRDQIRKSDLQKSLQQQTADQKLPPATSRRRASRRLCLETSESQRLRSFPAEPELHSLTFNLRANVLYPQAAPAGAWVLAGPWLKVEEERASLYVLGPGRGGVVTTVEFRRSFDEASKLCNAAAS</sequence>
<dbReference type="EMBL" id="JANHOG010000219">
    <property type="protein sequence ID" value="KAJ3556696.1"/>
    <property type="molecule type" value="Genomic_DNA"/>
</dbReference>
<protein>
    <submittedName>
        <fullName evidence="1">Uncharacterized protein</fullName>
    </submittedName>
</protein>
<dbReference type="Proteomes" id="UP001148662">
    <property type="component" value="Unassembled WGS sequence"/>
</dbReference>
<organism evidence="1 2">
    <name type="scientific">Phlebia brevispora</name>
    <dbReference type="NCBI Taxonomy" id="194682"/>
    <lineage>
        <taxon>Eukaryota</taxon>
        <taxon>Fungi</taxon>
        <taxon>Dikarya</taxon>
        <taxon>Basidiomycota</taxon>
        <taxon>Agaricomycotina</taxon>
        <taxon>Agaricomycetes</taxon>
        <taxon>Polyporales</taxon>
        <taxon>Meruliaceae</taxon>
        <taxon>Phlebia</taxon>
    </lineage>
</organism>
<gene>
    <name evidence="1" type="ORF">NM688_g1880</name>
</gene>
<evidence type="ECO:0000313" key="2">
    <source>
        <dbReference type="Proteomes" id="UP001148662"/>
    </source>
</evidence>